<name>A0AAJ0ER37_9PEZI</name>
<reference evidence="1" key="1">
    <citation type="submission" date="2021-06" db="EMBL/GenBank/DDBJ databases">
        <title>Comparative genomics, transcriptomics and evolutionary studies reveal genomic signatures of adaptation to plant cell wall in hemibiotrophic fungi.</title>
        <authorList>
            <consortium name="DOE Joint Genome Institute"/>
            <person name="Baroncelli R."/>
            <person name="Diaz J.F."/>
            <person name="Benocci T."/>
            <person name="Peng M."/>
            <person name="Battaglia E."/>
            <person name="Haridas S."/>
            <person name="Andreopoulos W."/>
            <person name="Labutti K."/>
            <person name="Pangilinan J."/>
            <person name="Floch G.L."/>
            <person name="Makela M.R."/>
            <person name="Henrissat B."/>
            <person name="Grigoriev I.V."/>
            <person name="Crouch J.A."/>
            <person name="De Vries R.P."/>
            <person name="Sukno S.A."/>
            <person name="Thon M.R."/>
        </authorList>
    </citation>
    <scope>NUCLEOTIDE SEQUENCE</scope>
    <source>
        <strain evidence="1">CBS 193.32</strain>
    </source>
</reference>
<evidence type="ECO:0000313" key="1">
    <source>
        <dbReference type="EMBL" id="KAK1660152.1"/>
    </source>
</evidence>
<comment type="caution">
    <text evidence="1">The sequence shown here is derived from an EMBL/GenBank/DDBJ whole genome shotgun (WGS) entry which is preliminary data.</text>
</comment>
<evidence type="ECO:0000313" key="2">
    <source>
        <dbReference type="Proteomes" id="UP001224890"/>
    </source>
</evidence>
<dbReference type="Proteomes" id="UP001224890">
    <property type="component" value="Unassembled WGS sequence"/>
</dbReference>
<dbReference type="RefSeq" id="XP_060424916.1">
    <property type="nucleotide sequence ID" value="XM_060572868.1"/>
</dbReference>
<gene>
    <name evidence="1" type="ORF">BDP55DRAFT_636305</name>
</gene>
<dbReference type="GeneID" id="85457394"/>
<keyword evidence="2" id="KW-1185">Reference proteome</keyword>
<accession>A0AAJ0ER37</accession>
<sequence>MATHLVFLRWHAPTCEIFTNASQEPEIVYLNTAHSPQIKTLSFNRPLMGRHTYLPINEPPQEDSVASASPLAFFISNTVEVRAALQSDGQSYENSIRRFIAAAVFFFFGETHKLWRQLNTLRRRLINKGNLSFSSPLLRENQEKDIIIEVTKPLSRIQYLSRRLVTL</sequence>
<protein>
    <submittedName>
        <fullName evidence="1">Uncharacterized protein</fullName>
    </submittedName>
</protein>
<dbReference type="AlphaFoldDB" id="A0AAJ0ER37"/>
<organism evidence="1 2">
    <name type="scientific">Colletotrichum godetiae</name>
    <dbReference type="NCBI Taxonomy" id="1209918"/>
    <lineage>
        <taxon>Eukaryota</taxon>
        <taxon>Fungi</taxon>
        <taxon>Dikarya</taxon>
        <taxon>Ascomycota</taxon>
        <taxon>Pezizomycotina</taxon>
        <taxon>Sordariomycetes</taxon>
        <taxon>Hypocreomycetidae</taxon>
        <taxon>Glomerellales</taxon>
        <taxon>Glomerellaceae</taxon>
        <taxon>Colletotrichum</taxon>
        <taxon>Colletotrichum acutatum species complex</taxon>
    </lineage>
</organism>
<dbReference type="EMBL" id="JAHMHR010000052">
    <property type="protein sequence ID" value="KAK1660152.1"/>
    <property type="molecule type" value="Genomic_DNA"/>
</dbReference>
<proteinExistence type="predicted"/>